<dbReference type="InterPro" id="IPR011856">
    <property type="entry name" value="tRNA_endonuc-like_dom_sf"/>
</dbReference>
<proteinExistence type="predicted"/>
<dbReference type="AlphaFoldDB" id="A0A7Y7IUE4"/>
<dbReference type="Gene3D" id="3.40.1350.10">
    <property type="match status" value="1"/>
</dbReference>
<feature type="domain" description="Restriction system protein Mrr-like N-terminal" evidence="2">
    <location>
        <begin position="6"/>
        <end position="90"/>
    </location>
</feature>
<dbReference type="InterPro" id="IPR052906">
    <property type="entry name" value="Type_IV_Methyl-Rstrct_Enzyme"/>
</dbReference>
<evidence type="ECO:0000259" key="1">
    <source>
        <dbReference type="Pfam" id="PF04471"/>
    </source>
</evidence>
<dbReference type="InterPro" id="IPR011335">
    <property type="entry name" value="Restrct_endonuc-II-like"/>
</dbReference>
<keyword evidence="3" id="KW-0378">Hydrolase</keyword>
<dbReference type="RefSeq" id="WP_176639040.1">
    <property type="nucleotide sequence ID" value="NZ_JABXXP010000026.1"/>
</dbReference>
<keyword evidence="3" id="KW-0540">Nuclease</keyword>
<dbReference type="PANTHER" id="PTHR30015:SF7">
    <property type="entry name" value="TYPE IV METHYL-DIRECTED RESTRICTION ENZYME ECOKMRR"/>
    <property type="match status" value="1"/>
</dbReference>
<reference evidence="3 4" key="1">
    <citation type="submission" date="2020-06" db="EMBL/GenBank/DDBJ databases">
        <title>Description of novel acetic acid bacteria.</title>
        <authorList>
            <person name="Sombolestani A."/>
        </authorList>
    </citation>
    <scope>NUCLEOTIDE SEQUENCE [LARGE SCALE GENOMIC DNA]</scope>
    <source>
        <strain evidence="3 4">LMG 31431</strain>
    </source>
</reference>
<organism evidence="3 4">
    <name type="scientific">Nguyenibacter vanlangensis</name>
    <dbReference type="NCBI Taxonomy" id="1216886"/>
    <lineage>
        <taxon>Bacteria</taxon>
        <taxon>Pseudomonadati</taxon>
        <taxon>Pseudomonadota</taxon>
        <taxon>Alphaproteobacteria</taxon>
        <taxon>Acetobacterales</taxon>
        <taxon>Acetobacteraceae</taxon>
        <taxon>Nguyenibacter</taxon>
    </lineage>
</organism>
<dbReference type="InterPro" id="IPR025745">
    <property type="entry name" value="Mrr-like_N_dom"/>
</dbReference>
<name>A0A7Y7IUE4_9PROT</name>
<keyword evidence="3" id="KW-0255">Endonuclease</keyword>
<dbReference type="Pfam" id="PF14338">
    <property type="entry name" value="Mrr_N"/>
    <property type="match status" value="1"/>
</dbReference>
<dbReference type="GO" id="GO:0015666">
    <property type="term" value="F:restriction endodeoxyribonuclease activity"/>
    <property type="evidence" value="ECO:0007669"/>
    <property type="project" value="TreeGrafter"/>
</dbReference>
<dbReference type="Pfam" id="PF04471">
    <property type="entry name" value="Mrr_cat"/>
    <property type="match status" value="1"/>
</dbReference>
<feature type="domain" description="Restriction endonuclease type IV Mrr" evidence="1">
    <location>
        <begin position="163"/>
        <end position="283"/>
    </location>
</feature>
<dbReference type="PANTHER" id="PTHR30015">
    <property type="entry name" value="MRR RESTRICTION SYSTEM PROTEIN"/>
    <property type="match status" value="1"/>
</dbReference>
<accession>A0A7Y7IUE4</accession>
<evidence type="ECO:0000313" key="4">
    <source>
        <dbReference type="Proteomes" id="UP000534870"/>
    </source>
</evidence>
<dbReference type="EMBL" id="JABXXP010000026">
    <property type="protein sequence ID" value="NVN10258.1"/>
    <property type="molecule type" value="Genomic_DNA"/>
</dbReference>
<protein>
    <submittedName>
        <fullName evidence="3">Restriction endonuclease</fullName>
    </submittedName>
</protein>
<dbReference type="InterPro" id="IPR007560">
    <property type="entry name" value="Restrct_endonuc_IV_Mrr"/>
</dbReference>
<evidence type="ECO:0000259" key="2">
    <source>
        <dbReference type="Pfam" id="PF14338"/>
    </source>
</evidence>
<dbReference type="Proteomes" id="UP000534870">
    <property type="component" value="Unassembled WGS sequence"/>
</dbReference>
<evidence type="ECO:0000313" key="3">
    <source>
        <dbReference type="EMBL" id="NVN10258.1"/>
    </source>
</evidence>
<gene>
    <name evidence="3" type="ORF">HUK84_03690</name>
</gene>
<dbReference type="GO" id="GO:0003677">
    <property type="term" value="F:DNA binding"/>
    <property type="evidence" value="ECO:0007669"/>
    <property type="project" value="InterPro"/>
</dbReference>
<comment type="caution">
    <text evidence="3">The sequence shown here is derived from an EMBL/GenBank/DDBJ whole genome shotgun (WGS) entry which is preliminary data.</text>
</comment>
<sequence>MAVPDYQSLMLPVLRLAATGIRRVPDVAEAIADEFGLSSEDRAALLPSGTQRLLPNRVHWAKTYLMKAGLLSSPARGWFTITPEGSELLASGPPAITRAMLEQYPSFVSFVGGKSEGVTEQTTISVTTDATVTESQTPEERIEAAHTELMSELRTDLLDQILQQSPAFFEQLIVDLLVAMGYGGNHEDAAKRLGGTGDGGVDGVINEDRLGLDRIYVQAKRYAAHVSVGRPDIQAFVGSLVGHGSHKGVFVTTSSFSAPAIEFVRHLSQRVILIDGAALADLMIEHGVGVRVSRAIEIKRIDLDFFDPG</sequence>
<dbReference type="SUPFAM" id="SSF52980">
    <property type="entry name" value="Restriction endonuclease-like"/>
    <property type="match status" value="1"/>
</dbReference>
<dbReference type="GO" id="GO:0009307">
    <property type="term" value="P:DNA restriction-modification system"/>
    <property type="evidence" value="ECO:0007669"/>
    <property type="project" value="InterPro"/>
</dbReference>